<sequence length="387" mass="41192">MRFEVSKVLDAIEKRLSTDPALARGVLDLAEVVRYADLDSGRPATLLRLGHVVDALSRYVAEENVPVHVVADRGLLSDADLTSNERMVIRRWADDGLIEVLPTVGARVLEVAVLTGLPLITRQTFGGAVGRLAWLAAPGRLLAPVPGPGGAVLEPAVTTDAGAVAGAGSPPPGYGGLPDPETARRVLSRLWKCPDPGCAAFGPARLGRPGGQPPPRLRDGVPFCPRHDERLLPAGPRPAAELMVVRVDGAIRQRFVVSTDQPVTVGRAPDGANRSPGVLMLGPWLGEEARRWISRAHVRLELLGRDILVRDVSTNGTVVRVDGSMAESNRLLLTRDQVRTLAKEDVVELYPGVQLARAGRWAAGGVANPESVMSDAPTMMMQLPPAP</sequence>
<feature type="domain" description="FHA" evidence="2">
    <location>
        <begin position="263"/>
        <end position="319"/>
    </location>
</feature>
<name>A0A8J3B8T2_9ACTN</name>
<gene>
    <name evidence="3" type="ORF">GCM10010123_34430</name>
</gene>
<reference evidence="3" key="2">
    <citation type="submission" date="2020-09" db="EMBL/GenBank/DDBJ databases">
        <authorList>
            <person name="Sun Q."/>
            <person name="Ohkuma M."/>
        </authorList>
    </citation>
    <scope>NUCLEOTIDE SEQUENCE</scope>
    <source>
        <strain evidence="3">JCM 3090</strain>
    </source>
</reference>
<evidence type="ECO:0000256" key="1">
    <source>
        <dbReference type="ARBA" id="ARBA00022553"/>
    </source>
</evidence>
<dbReference type="CDD" id="cd00060">
    <property type="entry name" value="FHA"/>
    <property type="match status" value="1"/>
</dbReference>
<dbReference type="Proteomes" id="UP000649739">
    <property type="component" value="Unassembled WGS sequence"/>
</dbReference>
<evidence type="ECO:0000313" key="4">
    <source>
        <dbReference type="Proteomes" id="UP000649739"/>
    </source>
</evidence>
<keyword evidence="4" id="KW-1185">Reference proteome</keyword>
<evidence type="ECO:0000313" key="3">
    <source>
        <dbReference type="EMBL" id="GGK01689.1"/>
    </source>
</evidence>
<organism evidence="3 4">
    <name type="scientific">Pilimelia anulata</name>
    <dbReference type="NCBI Taxonomy" id="53371"/>
    <lineage>
        <taxon>Bacteria</taxon>
        <taxon>Bacillati</taxon>
        <taxon>Actinomycetota</taxon>
        <taxon>Actinomycetes</taxon>
        <taxon>Micromonosporales</taxon>
        <taxon>Micromonosporaceae</taxon>
        <taxon>Pilimelia</taxon>
    </lineage>
</organism>
<reference evidence="3" key="1">
    <citation type="journal article" date="2014" name="Int. J. Syst. Evol. Microbiol.">
        <title>Complete genome sequence of Corynebacterium casei LMG S-19264T (=DSM 44701T), isolated from a smear-ripened cheese.</title>
        <authorList>
            <consortium name="US DOE Joint Genome Institute (JGI-PGF)"/>
            <person name="Walter F."/>
            <person name="Albersmeier A."/>
            <person name="Kalinowski J."/>
            <person name="Ruckert C."/>
        </authorList>
    </citation>
    <scope>NUCLEOTIDE SEQUENCE</scope>
    <source>
        <strain evidence="3">JCM 3090</strain>
    </source>
</reference>
<accession>A0A8J3B8T2</accession>
<dbReference type="Gene3D" id="2.60.200.20">
    <property type="match status" value="1"/>
</dbReference>
<evidence type="ECO:0000259" key="2">
    <source>
        <dbReference type="PROSITE" id="PS50006"/>
    </source>
</evidence>
<dbReference type="InterPro" id="IPR000253">
    <property type="entry name" value="FHA_dom"/>
</dbReference>
<dbReference type="EMBL" id="BMQB01000007">
    <property type="protein sequence ID" value="GGK01689.1"/>
    <property type="molecule type" value="Genomic_DNA"/>
</dbReference>
<dbReference type="RefSeq" id="WP_189171178.1">
    <property type="nucleotide sequence ID" value="NZ_BMQB01000007.1"/>
</dbReference>
<dbReference type="PROSITE" id="PS50006">
    <property type="entry name" value="FHA_DOMAIN"/>
    <property type="match status" value="1"/>
</dbReference>
<dbReference type="AlphaFoldDB" id="A0A8J3B8T2"/>
<protein>
    <recommendedName>
        <fullName evidence="2">FHA domain-containing protein</fullName>
    </recommendedName>
</protein>
<keyword evidence="1" id="KW-0597">Phosphoprotein</keyword>
<proteinExistence type="predicted"/>
<dbReference type="InterPro" id="IPR008984">
    <property type="entry name" value="SMAD_FHA_dom_sf"/>
</dbReference>
<comment type="caution">
    <text evidence="3">The sequence shown here is derived from an EMBL/GenBank/DDBJ whole genome shotgun (WGS) entry which is preliminary data.</text>
</comment>
<dbReference type="SUPFAM" id="SSF49879">
    <property type="entry name" value="SMAD/FHA domain"/>
    <property type="match status" value="1"/>
</dbReference>